<dbReference type="OrthoDB" id="2617319at2759"/>
<keyword evidence="3" id="KW-1185">Reference proteome</keyword>
<gene>
    <name evidence="2" type="ORF">F5147DRAFT_366650</name>
</gene>
<organism evidence="2 3">
    <name type="scientific">Suillus discolor</name>
    <dbReference type="NCBI Taxonomy" id="1912936"/>
    <lineage>
        <taxon>Eukaryota</taxon>
        <taxon>Fungi</taxon>
        <taxon>Dikarya</taxon>
        <taxon>Basidiomycota</taxon>
        <taxon>Agaricomycotina</taxon>
        <taxon>Agaricomycetes</taxon>
        <taxon>Agaricomycetidae</taxon>
        <taxon>Boletales</taxon>
        <taxon>Suillineae</taxon>
        <taxon>Suillaceae</taxon>
        <taxon>Suillus</taxon>
    </lineage>
</organism>
<accession>A0A9P7EZK0</accession>
<dbReference type="AlphaFoldDB" id="A0A9P7EZK0"/>
<protein>
    <submittedName>
        <fullName evidence="2">Uncharacterized protein</fullName>
    </submittedName>
</protein>
<dbReference type="GeneID" id="64691662"/>
<keyword evidence="1" id="KW-0732">Signal</keyword>
<feature type="signal peptide" evidence="1">
    <location>
        <begin position="1"/>
        <end position="20"/>
    </location>
</feature>
<dbReference type="RefSeq" id="XP_041288663.1">
    <property type="nucleotide sequence ID" value="XM_041429403.1"/>
</dbReference>
<reference evidence="2" key="1">
    <citation type="journal article" date="2020" name="New Phytol.">
        <title>Comparative genomics reveals dynamic genome evolution in host specialist ectomycorrhizal fungi.</title>
        <authorList>
            <person name="Lofgren L.A."/>
            <person name="Nguyen N.H."/>
            <person name="Vilgalys R."/>
            <person name="Ruytinx J."/>
            <person name="Liao H.L."/>
            <person name="Branco S."/>
            <person name="Kuo A."/>
            <person name="LaButti K."/>
            <person name="Lipzen A."/>
            <person name="Andreopoulos W."/>
            <person name="Pangilinan J."/>
            <person name="Riley R."/>
            <person name="Hundley H."/>
            <person name="Na H."/>
            <person name="Barry K."/>
            <person name="Grigoriev I.V."/>
            <person name="Stajich J.E."/>
            <person name="Kennedy P.G."/>
        </authorList>
    </citation>
    <scope>NUCLEOTIDE SEQUENCE</scope>
    <source>
        <strain evidence="2">FC423</strain>
    </source>
</reference>
<evidence type="ECO:0000313" key="3">
    <source>
        <dbReference type="Proteomes" id="UP000823399"/>
    </source>
</evidence>
<evidence type="ECO:0000256" key="1">
    <source>
        <dbReference type="SAM" id="SignalP"/>
    </source>
</evidence>
<sequence>MFTSRFAITALFAFLAGANASCSACDNTLEVDGVALYTLANSTVETNGYTLCTYTNSKLGTKVTCEYSDAGIYEDGDDLCPHMARVHTHGC</sequence>
<name>A0A9P7EZK0_9AGAM</name>
<proteinExistence type="predicted"/>
<feature type="chain" id="PRO_5040368478" evidence="1">
    <location>
        <begin position="21"/>
        <end position="91"/>
    </location>
</feature>
<dbReference type="EMBL" id="JABBWM010000064">
    <property type="protein sequence ID" value="KAG2097764.1"/>
    <property type="molecule type" value="Genomic_DNA"/>
</dbReference>
<evidence type="ECO:0000313" key="2">
    <source>
        <dbReference type="EMBL" id="KAG2097764.1"/>
    </source>
</evidence>
<dbReference type="Proteomes" id="UP000823399">
    <property type="component" value="Unassembled WGS sequence"/>
</dbReference>
<comment type="caution">
    <text evidence="2">The sequence shown here is derived from an EMBL/GenBank/DDBJ whole genome shotgun (WGS) entry which is preliminary data.</text>
</comment>